<organism evidence="1 2">
    <name type="scientific">Puccinia striiformis f. sp. tritici</name>
    <dbReference type="NCBI Taxonomy" id="168172"/>
    <lineage>
        <taxon>Eukaryota</taxon>
        <taxon>Fungi</taxon>
        <taxon>Dikarya</taxon>
        <taxon>Basidiomycota</taxon>
        <taxon>Pucciniomycotina</taxon>
        <taxon>Pucciniomycetes</taxon>
        <taxon>Pucciniales</taxon>
        <taxon>Pucciniaceae</taxon>
        <taxon>Puccinia</taxon>
    </lineage>
</organism>
<sequence length="67" mass="7746">MHVFFTDLFDLINKKKLRMDVIAINRLVIASQSFSTYTSWKILKSSEARKRFNPPVPPLGHHNPPVP</sequence>
<reference evidence="2" key="1">
    <citation type="journal article" date="2018" name="BMC Genomics">
        <title>Genomic insights into host adaptation between the wheat stripe rust pathogen (Puccinia striiformis f. sp. tritici) and the barley stripe rust pathogen (Puccinia striiformis f. sp. hordei).</title>
        <authorList>
            <person name="Xia C."/>
            <person name="Wang M."/>
            <person name="Yin C."/>
            <person name="Cornejo O.E."/>
            <person name="Hulbert S.H."/>
            <person name="Chen X."/>
        </authorList>
    </citation>
    <scope>NUCLEOTIDE SEQUENCE [LARGE SCALE GENOMIC DNA]</scope>
    <source>
        <strain evidence="2">93-210</strain>
    </source>
</reference>
<evidence type="ECO:0000313" key="1">
    <source>
        <dbReference type="EMBL" id="KAI7957326.1"/>
    </source>
</evidence>
<name>A0ACC0EPD9_9BASI</name>
<evidence type="ECO:0000313" key="2">
    <source>
        <dbReference type="Proteomes" id="UP001060170"/>
    </source>
</evidence>
<reference evidence="1 2" key="3">
    <citation type="journal article" date="2022" name="Microbiol. Spectr.">
        <title>Folding features and dynamics of 3D genome architecture in plant fungal pathogens.</title>
        <authorList>
            <person name="Xia C."/>
        </authorList>
    </citation>
    <scope>NUCLEOTIDE SEQUENCE [LARGE SCALE GENOMIC DNA]</scope>
    <source>
        <strain evidence="1 2">93-210</strain>
    </source>
</reference>
<dbReference type="EMBL" id="CM045868">
    <property type="protein sequence ID" value="KAI7957326.1"/>
    <property type="molecule type" value="Genomic_DNA"/>
</dbReference>
<gene>
    <name evidence="1" type="ORF">MJO28_004421</name>
</gene>
<keyword evidence="2" id="KW-1185">Reference proteome</keyword>
<accession>A0ACC0EPD9</accession>
<comment type="caution">
    <text evidence="1">The sequence shown here is derived from an EMBL/GenBank/DDBJ whole genome shotgun (WGS) entry which is preliminary data.</text>
</comment>
<proteinExistence type="predicted"/>
<dbReference type="Proteomes" id="UP001060170">
    <property type="component" value="Chromosome 4"/>
</dbReference>
<protein>
    <submittedName>
        <fullName evidence="1">Uncharacterized protein</fullName>
    </submittedName>
</protein>
<reference evidence="2" key="2">
    <citation type="journal article" date="2018" name="Mol. Plant Microbe Interact.">
        <title>Genome sequence resources for the wheat stripe rust pathogen (Puccinia striiformis f. sp. tritici) and the barley stripe rust pathogen (Puccinia striiformis f. sp. hordei).</title>
        <authorList>
            <person name="Xia C."/>
            <person name="Wang M."/>
            <person name="Yin C."/>
            <person name="Cornejo O.E."/>
            <person name="Hulbert S.H."/>
            <person name="Chen X."/>
        </authorList>
    </citation>
    <scope>NUCLEOTIDE SEQUENCE [LARGE SCALE GENOMIC DNA]</scope>
    <source>
        <strain evidence="2">93-210</strain>
    </source>
</reference>